<dbReference type="Proteomes" id="UP000578352">
    <property type="component" value="Unassembled WGS sequence"/>
</dbReference>
<protein>
    <submittedName>
        <fullName evidence="1">Uncharacterized protein</fullName>
    </submittedName>
</protein>
<accession>A0A853CSK6</accession>
<proteinExistence type="predicted"/>
<dbReference type="EMBL" id="JACCFL010000001">
    <property type="protein sequence ID" value="NYJ22204.1"/>
    <property type="molecule type" value="Genomic_DNA"/>
</dbReference>
<evidence type="ECO:0000313" key="2">
    <source>
        <dbReference type="Proteomes" id="UP000578352"/>
    </source>
</evidence>
<organism evidence="1 2">
    <name type="scientific">Leifsonia shinshuensis</name>
    <dbReference type="NCBI Taxonomy" id="150026"/>
    <lineage>
        <taxon>Bacteria</taxon>
        <taxon>Bacillati</taxon>
        <taxon>Actinomycetota</taxon>
        <taxon>Actinomycetes</taxon>
        <taxon>Micrococcales</taxon>
        <taxon>Microbacteriaceae</taxon>
        <taxon>Leifsonia</taxon>
    </lineage>
</organism>
<dbReference type="RefSeq" id="WP_179604276.1">
    <property type="nucleotide sequence ID" value="NZ_BAABEH010000001.1"/>
</dbReference>
<gene>
    <name evidence="1" type="ORF">HNR13_000491</name>
</gene>
<sequence length="187" mass="19569">MSATPRIVFSMFRSSTDPMFLAWVRFLHAVEAGARRSAAVAAVTVTPAGPTGPLELRRAQPAARAVSATAPCGVWRVLAPNNRELARSARAYTSFASARAHVTALRAAVDQLAVVAVNGDRVGMSGWYVTRNGLPVLTCGRWYGASASGATAALAALDALAAAVVEDSPRRVEPPRRAGLASDDAVW</sequence>
<dbReference type="AlphaFoldDB" id="A0A853CSK6"/>
<name>A0A853CSK6_9MICO</name>
<reference evidence="1 2" key="1">
    <citation type="submission" date="2020-07" db="EMBL/GenBank/DDBJ databases">
        <title>Sequencing the genomes of 1000 actinobacteria strains.</title>
        <authorList>
            <person name="Klenk H.-P."/>
        </authorList>
    </citation>
    <scope>NUCLEOTIDE SEQUENCE [LARGE SCALE GENOMIC DNA]</scope>
    <source>
        <strain evidence="1 2">DSM 15165</strain>
    </source>
</reference>
<evidence type="ECO:0000313" key="1">
    <source>
        <dbReference type="EMBL" id="NYJ22204.1"/>
    </source>
</evidence>
<comment type="caution">
    <text evidence="1">The sequence shown here is derived from an EMBL/GenBank/DDBJ whole genome shotgun (WGS) entry which is preliminary data.</text>
</comment>